<dbReference type="PIRSF" id="PIRSF021494">
    <property type="entry name" value="Rv0216_prd"/>
    <property type="match status" value="1"/>
</dbReference>
<dbReference type="EMBL" id="CP001678">
    <property type="protein sequence ID" value="ACT57973.1"/>
    <property type="molecule type" value="Genomic_DNA"/>
</dbReference>
<proteinExistence type="predicted"/>
<evidence type="ECO:0000313" key="1">
    <source>
        <dbReference type="EMBL" id="ACT57973.1"/>
    </source>
</evidence>
<dbReference type="SUPFAM" id="SSF54637">
    <property type="entry name" value="Thioesterase/thiol ester dehydrase-isomerase"/>
    <property type="match status" value="2"/>
</dbReference>
<dbReference type="HOGENOM" id="CLU_067804_0_0_5"/>
<dbReference type="PANTHER" id="PTHR43664:SF1">
    <property type="entry name" value="BETA-METHYLMALYL-COA DEHYDRATASE"/>
    <property type="match status" value="1"/>
</dbReference>
<evidence type="ECO:0000313" key="2">
    <source>
        <dbReference type="Proteomes" id="UP000002745"/>
    </source>
</evidence>
<dbReference type="InterPro" id="IPR048274">
    <property type="entry name" value="MC_hydratase"/>
</dbReference>
<dbReference type="Pfam" id="PF19315">
    <property type="entry name" value="MC_hydratase"/>
    <property type="match status" value="1"/>
</dbReference>
<dbReference type="InterPro" id="IPR029069">
    <property type="entry name" value="HotDog_dom_sf"/>
</dbReference>
<accession>C6XLR7</accession>
<dbReference type="GO" id="GO:0016829">
    <property type="term" value="F:lyase activity"/>
    <property type="evidence" value="ECO:0007669"/>
    <property type="project" value="InterPro"/>
</dbReference>
<dbReference type="AlphaFoldDB" id="C6XLR7"/>
<dbReference type="InterPro" id="IPR052342">
    <property type="entry name" value="MCH/BMMD"/>
</dbReference>
<dbReference type="Proteomes" id="UP000002745">
    <property type="component" value="Chromosome"/>
</dbReference>
<gene>
    <name evidence="1" type="ordered locus">Hbal_0271</name>
</gene>
<name>C6XLR7_HIRBI</name>
<dbReference type="KEGG" id="hba:Hbal_0271"/>
<keyword evidence="2" id="KW-1185">Reference proteome</keyword>
<reference evidence="2" key="1">
    <citation type="journal article" date="2011" name="J. Bacteriol.">
        <title>Genome sequences of eight morphologically diverse alphaproteobacteria.</title>
        <authorList>
            <consortium name="US DOE Joint Genome Institute"/>
            <person name="Brown P.J."/>
            <person name="Kysela D.T."/>
            <person name="Buechlein A."/>
            <person name="Hemmerich C."/>
            <person name="Brun Y.V."/>
        </authorList>
    </citation>
    <scope>NUCLEOTIDE SEQUENCE [LARGE SCALE GENOMIC DNA]</scope>
    <source>
        <strain evidence="2">ATCC 49814 / DSM 5838 / IFAM 1418</strain>
    </source>
</reference>
<dbReference type="eggNOG" id="COG2030">
    <property type="taxonomic scope" value="Bacteria"/>
</dbReference>
<dbReference type="STRING" id="582402.Hbal_0271"/>
<organism evidence="1 2">
    <name type="scientific">Hirschia baltica (strain ATCC 49814 / DSM 5838 / IFAM 1418)</name>
    <dbReference type="NCBI Taxonomy" id="582402"/>
    <lineage>
        <taxon>Bacteria</taxon>
        <taxon>Pseudomonadati</taxon>
        <taxon>Pseudomonadota</taxon>
        <taxon>Alphaproteobacteria</taxon>
        <taxon>Hyphomonadales</taxon>
        <taxon>Hyphomonadaceae</taxon>
        <taxon>Hirschia</taxon>
    </lineage>
</organism>
<dbReference type="CDD" id="cd03451">
    <property type="entry name" value="FkbR2"/>
    <property type="match status" value="2"/>
</dbReference>
<protein>
    <submittedName>
        <fullName evidence="1">MaoC domain protein dehydratase</fullName>
    </submittedName>
</protein>
<dbReference type="PANTHER" id="PTHR43664">
    <property type="entry name" value="MONOAMINE OXIDASE-RELATED"/>
    <property type="match status" value="1"/>
</dbReference>
<dbReference type="Gene3D" id="3.10.129.10">
    <property type="entry name" value="Hotdog Thioesterase"/>
    <property type="match status" value="1"/>
</dbReference>
<sequence>MKANAGNFFEDFFVGMQIVHATPKTVTEGDVALYTGLTGSRYALFSADRFAQDCGLESAPIDPLLAFHVIFGKTVTDISLNAVANLGYADGMFVAPVYPGDTLRSVSEVIGIKENSNGKTGVVYVRTSGVNQNDELVLTYVRWVMVKKRDLDAPAPEAVIPELPANVDAENLVAPMMDAEDWDYELAGSPHAYEDYTIGEKIDHYDAFTVEEAEHQIATRLYQNTAKVHFNQHEQAQGRFGKRLVYGGVAISMARSIAFNGLANAAQILAINAGAHANPLFAGDTVYAWSEVIDKADISQGFGALRLRLVATKNLPCTDFPYKDEDGKYLENVILDFDYWTAIPKRG</sequence>
<dbReference type="InterPro" id="IPR016790">
    <property type="entry name" value="Thiol_ester_hydratase_Rv0216"/>
</dbReference>